<sequence>MGAITLGPDASGVLLVTVGRIPVSSCPLVGFCSSGASTLSLSDSKPPIFGCPRATLAACGSDMPDSLCLLFDRVPPFVGAFVAGAGLVPSPVTVSAVFDVVELCLGLWTRVGVGVVGLLTRLFLAFKAFWFLALKAFEIDVTGFCAPMILSNL</sequence>
<dbReference type="EMBL" id="RXIC02000024">
    <property type="protein sequence ID" value="KAB1210674.1"/>
    <property type="molecule type" value="Genomic_DNA"/>
</dbReference>
<protein>
    <submittedName>
        <fullName evidence="1">Uncharacterized protein</fullName>
    </submittedName>
</protein>
<reference evidence="1 2" key="1">
    <citation type="journal article" date="2019" name="Plant Biotechnol. J.">
        <title>The red bayberry genome and genetic basis of sex determination.</title>
        <authorList>
            <person name="Jia H.M."/>
            <person name="Jia H.J."/>
            <person name="Cai Q.L."/>
            <person name="Wang Y."/>
            <person name="Zhao H.B."/>
            <person name="Yang W.F."/>
            <person name="Wang G.Y."/>
            <person name="Li Y.H."/>
            <person name="Zhan D.L."/>
            <person name="Shen Y.T."/>
            <person name="Niu Q.F."/>
            <person name="Chang L."/>
            <person name="Qiu J."/>
            <person name="Zhao L."/>
            <person name="Xie H.B."/>
            <person name="Fu W.Y."/>
            <person name="Jin J."/>
            <person name="Li X.W."/>
            <person name="Jiao Y."/>
            <person name="Zhou C.C."/>
            <person name="Tu T."/>
            <person name="Chai C.Y."/>
            <person name="Gao J.L."/>
            <person name="Fan L.J."/>
            <person name="van de Weg E."/>
            <person name="Wang J.Y."/>
            <person name="Gao Z.S."/>
        </authorList>
    </citation>
    <scope>NUCLEOTIDE SEQUENCE [LARGE SCALE GENOMIC DNA]</scope>
    <source>
        <tissue evidence="1">Leaves</tissue>
    </source>
</reference>
<dbReference type="AlphaFoldDB" id="A0A6A1VD40"/>
<proteinExistence type="predicted"/>
<organism evidence="1 2">
    <name type="scientific">Morella rubra</name>
    <name type="common">Chinese bayberry</name>
    <dbReference type="NCBI Taxonomy" id="262757"/>
    <lineage>
        <taxon>Eukaryota</taxon>
        <taxon>Viridiplantae</taxon>
        <taxon>Streptophyta</taxon>
        <taxon>Embryophyta</taxon>
        <taxon>Tracheophyta</taxon>
        <taxon>Spermatophyta</taxon>
        <taxon>Magnoliopsida</taxon>
        <taxon>eudicotyledons</taxon>
        <taxon>Gunneridae</taxon>
        <taxon>Pentapetalae</taxon>
        <taxon>rosids</taxon>
        <taxon>fabids</taxon>
        <taxon>Fagales</taxon>
        <taxon>Myricaceae</taxon>
        <taxon>Morella</taxon>
    </lineage>
</organism>
<accession>A0A6A1VD40</accession>
<keyword evidence="2" id="KW-1185">Reference proteome</keyword>
<evidence type="ECO:0000313" key="2">
    <source>
        <dbReference type="Proteomes" id="UP000516437"/>
    </source>
</evidence>
<name>A0A6A1VD40_9ROSI</name>
<dbReference type="Proteomes" id="UP000516437">
    <property type="component" value="Chromosome 6"/>
</dbReference>
<comment type="caution">
    <text evidence="1">The sequence shown here is derived from an EMBL/GenBank/DDBJ whole genome shotgun (WGS) entry which is preliminary data.</text>
</comment>
<evidence type="ECO:0000313" key="1">
    <source>
        <dbReference type="EMBL" id="KAB1210674.1"/>
    </source>
</evidence>
<gene>
    <name evidence="1" type="ORF">CJ030_MR6G009114</name>
</gene>